<dbReference type="GO" id="GO:0016491">
    <property type="term" value="F:oxidoreductase activity"/>
    <property type="evidence" value="ECO:0007669"/>
    <property type="project" value="UniProtKB-KW"/>
</dbReference>
<evidence type="ECO:0000256" key="3">
    <source>
        <dbReference type="ARBA" id="ARBA00023002"/>
    </source>
</evidence>
<comment type="pathway">
    <text evidence="1 4">Carotenoid biosynthesis.</text>
</comment>
<proteinExistence type="inferred from homology"/>
<feature type="domain" description="Amine oxidase" evidence="5">
    <location>
        <begin position="15"/>
        <end position="274"/>
    </location>
</feature>
<dbReference type="InterPro" id="IPR002937">
    <property type="entry name" value="Amino_oxidase"/>
</dbReference>
<dbReference type="GO" id="GO:0016117">
    <property type="term" value="P:carotenoid biosynthetic process"/>
    <property type="evidence" value="ECO:0007669"/>
    <property type="project" value="UniProtKB-KW"/>
</dbReference>
<organism evidence="6">
    <name type="scientific">uncultured Truepera sp</name>
    <dbReference type="NCBI Taxonomy" id="543023"/>
    <lineage>
        <taxon>Bacteria</taxon>
        <taxon>Thermotogati</taxon>
        <taxon>Deinococcota</taxon>
        <taxon>Deinococci</taxon>
        <taxon>Trueperales</taxon>
        <taxon>Trueperaceae</taxon>
        <taxon>Truepera</taxon>
        <taxon>environmental samples</taxon>
    </lineage>
</organism>
<accession>A0A6J4VFS4</accession>
<dbReference type="EMBL" id="CADCWP010000215">
    <property type="protein sequence ID" value="CAA9578161.1"/>
    <property type="molecule type" value="Genomic_DNA"/>
</dbReference>
<dbReference type="PANTHER" id="PTHR43734">
    <property type="entry name" value="PHYTOENE DESATURASE"/>
    <property type="match status" value="1"/>
</dbReference>
<evidence type="ECO:0000256" key="2">
    <source>
        <dbReference type="ARBA" id="ARBA00022746"/>
    </source>
</evidence>
<dbReference type="AlphaFoldDB" id="A0A6J4VFS4"/>
<name>A0A6J4VFS4_9DEIN</name>
<sequence length="477" mass="51228">MTKAANTALVLGGGFAGLSAALSLALDGVQVTLLEQLGEVGGKAGEFAQEGFRFDLGPSVWTLPELVTDLFRQAGETPPEFVPLSPLCRYLYPSGRVWDVSLDPEKTTAQLSEQEASVYLRLVAEARTLYEAAAPTFLFGQSPGLKELMRYGMAGGLRAHPGKRLPALLRHFGAAGDLETFFLRFATYFGADPYRAPAVLHNIAWVELGKGVFYPVGGIKGVVRQLRELAQRLGVKICTGVTVERLRTSAGRVTQVETDAGVFSAEVVVSSLDLIRTYRLLGRKATAEGLEPSLSGFVLLLGLDGKTPGLTHHNISFPNDYRAEFAAVGRGELPADPTLYVSISSRTETGDAPPGCENWFVLANAPALSEKRPMDWDVTGPRYAEHLLGVLARRGLDVRGRVRVQQMFTPAYLGRLAHRGAIYGAAPHSLLQTLRPKQTVRGVRNLVLAGGTVHPGGGIPLALLSGKHAAELAVTRL</sequence>
<keyword evidence="3 4" id="KW-0560">Oxidoreductase</keyword>
<dbReference type="Pfam" id="PF01593">
    <property type="entry name" value="Amino_oxidase"/>
    <property type="match status" value="1"/>
</dbReference>
<evidence type="ECO:0000259" key="5">
    <source>
        <dbReference type="Pfam" id="PF01593"/>
    </source>
</evidence>
<protein>
    <submittedName>
        <fullName evidence="6">Phytoene dehydrogenase</fullName>
        <ecNumber evidence="6">1.14.99.-</ecNumber>
    </submittedName>
</protein>
<evidence type="ECO:0000256" key="1">
    <source>
        <dbReference type="ARBA" id="ARBA00004829"/>
    </source>
</evidence>
<dbReference type="SUPFAM" id="SSF51905">
    <property type="entry name" value="FAD/NAD(P)-binding domain"/>
    <property type="match status" value="1"/>
</dbReference>
<evidence type="ECO:0000256" key="4">
    <source>
        <dbReference type="RuleBase" id="RU362075"/>
    </source>
</evidence>
<evidence type="ECO:0000313" key="6">
    <source>
        <dbReference type="EMBL" id="CAA9578161.1"/>
    </source>
</evidence>
<dbReference type="InterPro" id="IPR014105">
    <property type="entry name" value="Carotenoid/retinoid_OxRdtase"/>
</dbReference>
<dbReference type="EC" id="1.14.99.-" evidence="6"/>
<keyword evidence="2 4" id="KW-0125">Carotenoid biosynthesis</keyword>
<comment type="similarity">
    <text evidence="4">Belongs to the carotenoid/retinoid oxidoreductase family.</text>
</comment>
<dbReference type="Gene3D" id="3.50.50.60">
    <property type="entry name" value="FAD/NAD(P)-binding domain"/>
    <property type="match status" value="2"/>
</dbReference>
<dbReference type="InterPro" id="IPR036188">
    <property type="entry name" value="FAD/NAD-bd_sf"/>
</dbReference>
<reference evidence="6" key="1">
    <citation type="submission" date="2020-02" db="EMBL/GenBank/DDBJ databases">
        <authorList>
            <person name="Meier V. D."/>
        </authorList>
    </citation>
    <scope>NUCLEOTIDE SEQUENCE</scope>
    <source>
        <strain evidence="6">AVDCRST_MAG86</strain>
    </source>
</reference>
<dbReference type="NCBIfam" id="TIGR02734">
    <property type="entry name" value="crtI_fam"/>
    <property type="match status" value="1"/>
</dbReference>
<dbReference type="PANTHER" id="PTHR43734:SF7">
    <property type="entry name" value="4,4'-DIAPONEUROSPORENE OXYGENASE"/>
    <property type="match status" value="1"/>
</dbReference>
<gene>
    <name evidence="6" type="ORF">AVDCRST_MAG86-2935</name>
</gene>